<dbReference type="InterPro" id="IPR001254">
    <property type="entry name" value="Trypsin_dom"/>
</dbReference>
<evidence type="ECO:0000256" key="1">
    <source>
        <dbReference type="ARBA" id="ARBA00022670"/>
    </source>
</evidence>
<dbReference type="InterPro" id="IPR001314">
    <property type="entry name" value="Peptidase_S1A"/>
</dbReference>
<dbReference type="GO" id="GO:0030141">
    <property type="term" value="C:secretory granule"/>
    <property type="evidence" value="ECO:0007669"/>
    <property type="project" value="TreeGrafter"/>
</dbReference>
<feature type="signal peptide" evidence="8">
    <location>
        <begin position="1"/>
        <end position="17"/>
    </location>
</feature>
<dbReference type="CDD" id="cd00190">
    <property type="entry name" value="Tryp_SPc"/>
    <property type="match status" value="1"/>
</dbReference>
<dbReference type="Pfam" id="PF00089">
    <property type="entry name" value="Trypsin"/>
    <property type="match status" value="1"/>
</dbReference>
<accession>A0A1S3G307</accession>
<evidence type="ECO:0000256" key="5">
    <source>
        <dbReference type="ARBA" id="ARBA00023157"/>
    </source>
</evidence>
<evidence type="ECO:0000256" key="6">
    <source>
        <dbReference type="ARBA" id="ARBA00024195"/>
    </source>
</evidence>
<keyword evidence="5" id="KW-1015">Disulfide bond</keyword>
<feature type="domain" description="Peptidase S1" evidence="9">
    <location>
        <begin position="25"/>
        <end position="258"/>
    </location>
</feature>
<dbReference type="PANTHER" id="PTHR24271:SF94">
    <property type="entry name" value="KALLIKREIN-2"/>
    <property type="match status" value="1"/>
</dbReference>
<dbReference type="OrthoDB" id="546450at2759"/>
<evidence type="ECO:0000256" key="7">
    <source>
        <dbReference type="RuleBase" id="RU363034"/>
    </source>
</evidence>
<dbReference type="PROSITE" id="PS00135">
    <property type="entry name" value="TRYPSIN_SER"/>
    <property type="match status" value="1"/>
</dbReference>
<organism evidence="10 11">
    <name type="scientific">Dipodomys ordii</name>
    <name type="common">Ord's kangaroo rat</name>
    <dbReference type="NCBI Taxonomy" id="10020"/>
    <lineage>
        <taxon>Eukaryota</taxon>
        <taxon>Metazoa</taxon>
        <taxon>Chordata</taxon>
        <taxon>Craniata</taxon>
        <taxon>Vertebrata</taxon>
        <taxon>Euteleostomi</taxon>
        <taxon>Mammalia</taxon>
        <taxon>Eutheria</taxon>
        <taxon>Euarchontoglires</taxon>
        <taxon>Glires</taxon>
        <taxon>Rodentia</taxon>
        <taxon>Castorimorpha</taxon>
        <taxon>Heteromyidae</taxon>
        <taxon>Dipodomyinae</taxon>
        <taxon>Dipodomys</taxon>
    </lineage>
</organism>
<keyword evidence="10" id="KW-1185">Reference proteome</keyword>
<dbReference type="PROSITE" id="PS00134">
    <property type="entry name" value="TRYPSIN_HIS"/>
    <property type="match status" value="1"/>
</dbReference>
<keyword evidence="2 8" id="KW-0732">Signal</keyword>
<dbReference type="AlphaFoldDB" id="A0A1S3G307"/>
<keyword evidence="1 7" id="KW-0645">Protease</keyword>
<evidence type="ECO:0000256" key="4">
    <source>
        <dbReference type="ARBA" id="ARBA00022825"/>
    </source>
</evidence>
<sequence length="261" mass="28493">MWFSTLCVILSLGKTGAAPFIQSRVIGGWECERHSQPWQVAVSHHGLAVCGGVLVHPQWVLTAAHCIKDTSQVWLGRHNLLEDEDSAQRVAVRHSFPHPLYDMSLLEGRDPGSDSDGSHDLMLLRLSAPANITDAVQVLGLPTEEPSLGSTCFASGWGSIHPQISLFPKTLQCVDLRLFSNGICEEVYSEKVTEFMLCAGRLKGGKDTCIGDSGGPLICNGMLQGLTSWGGDPCALPRRPALYTKLMPYRKWIEDIMIANP</sequence>
<dbReference type="SUPFAM" id="SSF50494">
    <property type="entry name" value="Trypsin-like serine proteases"/>
    <property type="match status" value="1"/>
</dbReference>
<evidence type="ECO:0000313" key="10">
    <source>
        <dbReference type="Proteomes" id="UP000081671"/>
    </source>
</evidence>
<dbReference type="InterPro" id="IPR033116">
    <property type="entry name" value="TRYPSIN_SER"/>
</dbReference>
<dbReference type="STRING" id="10020.ENSDORP00000011773"/>
<keyword evidence="4 7" id="KW-0720">Serine protease</keyword>
<dbReference type="PANTHER" id="PTHR24271">
    <property type="entry name" value="KALLIKREIN-RELATED"/>
    <property type="match status" value="1"/>
</dbReference>
<dbReference type="InterPro" id="IPR043504">
    <property type="entry name" value="Peptidase_S1_PA_chymotrypsin"/>
</dbReference>
<dbReference type="FunFam" id="2.40.10.10:FF:000002">
    <property type="entry name" value="Transmembrane protease serine"/>
    <property type="match status" value="1"/>
</dbReference>
<dbReference type="GO" id="GO:0031638">
    <property type="term" value="P:zymogen activation"/>
    <property type="evidence" value="ECO:0007669"/>
    <property type="project" value="TreeGrafter"/>
</dbReference>
<evidence type="ECO:0000256" key="2">
    <source>
        <dbReference type="ARBA" id="ARBA00022729"/>
    </source>
</evidence>
<evidence type="ECO:0000313" key="11">
    <source>
        <dbReference type="RefSeq" id="XP_012883186.1"/>
    </source>
</evidence>
<dbReference type="GO" id="GO:0004252">
    <property type="term" value="F:serine-type endopeptidase activity"/>
    <property type="evidence" value="ECO:0007669"/>
    <property type="project" value="InterPro"/>
</dbReference>
<feature type="chain" id="PRO_5010270007" evidence="8">
    <location>
        <begin position="18"/>
        <end position="261"/>
    </location>
</feature>
<dbReference type="PROSITE" id="PS50240">
    <property type="entry name" value="TRYPSIN_DOM"/>
    <property type="match status" value="1"/>
</dbReference>
<protein>
    <submittedName>
        <fullName evidence="11">Kallikrein-2-like</fullName>
    </submittedName>
</protein>
<dbReference type="SMART" id="SM00020">
    <property type="entry name" value="Tryp_SPc"/>
    <property type="match status" value="1"/>
</dbReference>
<dbReference type="InParanoid" id="A0A1S3G307"/>
<dbReference type="RefSeq" id="XP_012883186.1">
    <property type="nucleotide sequence ID" value="XM_013027732.1"/>
</dbReference>
<keyword evidence="3 7" id="KW-0378">Hydrolase</keyword>
<dbReference type="Gene3D" id="2.40.10.10">
    <property type="entry name" value="Trypsin-like serine proteases"/>
    <property type="match status" value="2"/>
</dbReference>
<dbReference type="InterPro" id="IPR009003">
    <property type="entry name" value="Peptidase_S1_PA"/>
</dbReference>
<evidence type="ECO:0000259" key="9">
    <source>
        <dbReference type="PROSITE" id="PS50240"/>
    </source>
</evidence>
<dbReference type="FunFam" id="2.40.10.10:FF:000032">
    <property type="entry name" value="Kallikrein 1-related peptidase C9"/>
    <property type="match status" value="1"/>
</dbReference>
<evidence type="ECO:0000256" key="3">
    <source>
        <dbReference type="ARBA" id="ARBA00022801"/>
    </source>
</evidence>
<dbReference type="PRINTS" id="PR00722">
    <property type="entry name" value="CHYMOTRYPSIN"/>
</dbReference>
<name>A0A1S3G307_DIPOR</name>
<comment type="similarity">
    <text evidence="6">Belongs to the peptidase S1 family. CLIP subfamily.</text>
</comment>
<dbReference type="KEGG" id="dord:105994292"/>
<dbReference type="Proteomes" id="UP000081671">
    <property type="component" value="Unplaced"/>
</dbReference>
<dbReference type="GeneID" id="105994292"/>
<dbReference type="InterPro" id="IPR018114">
    <property type="entry name" value="TRYPSIN_HIS"/>
</dbReference>
<reference evidence="11" key="1">
    <citation type="submission" date="2025-08" db="UniProtKB">
        <authorList>
            <consortium name="RefSeq"/>
        </authorList>
    </citation>
    <scope>IDENTIFICATION</scope>
    <source>
        <tissue evidence="11">Kidney</tissue>
    </source>
</reference>
<gene>
    <name evidence="11" type="primary">LOC105994292</name>
</gene>
<evidence type="ECO:0000256" key="8">
    <source>
        <dbReference type="SAM" id="SignalP"/>
    </source>
</evidence>
<dbReference type="GO" id="GO:0003073">
    <property type="term" value="P:regulation of systemic arterial blood pressure"/>
    <property type="evidence" value="ECO:0007669"/>
    <property type="project" value="TreeGrafter"/>
</dbReference>
<proteinExistence type="inferred from homology"/>